<dbReference type="OrthoDB" id="9803619at2"/>
<dbReference type="InterPro" id="IPR006674">
    <property type="entry name" value="HD_domain"/>
</dbReference>
<feature type="domain" description="HD" evidence="2">
    <location>
        <begin position="77"/>
        <end position="260"/>
    </location>
</feature>
<dbReference type="InterPro" id="IPR050135">
    <property type="entry name" value="dGTPase-like"/>
</dbReference>
<keyword evidence="4" id="KW-1185">Reference proteome</keyword>
<dbReference type="EMBL" id="ABCK01000003">
    <property type="protein sequence ID" value="EDM29009.1"/>
    <property type="molecule type" value="Genomic_DNA"/>
</dbReference>
<dbReference type="Gene3D" id="1.10.3410.10">
    <property type="entry name" value="putative deoxyguanosinetriphosphate triphosphohydrolase like domain"/>
    <property type="match status" value="1"/>
</dbReference>
<dbReference type="SUPFAM" id="SSF109604">
    <property type="entry name" value="HD-domain/PDEase-like"/>
    <property type="match status" value="1"/>
</dbReference>
<keyword evidence="1 3" id="KW-0378">Hydrolase</keyword>
<dbReference type="PANTHER" id="PTHR11373">
    <property type="entry name" value="DEOXYNUCLEOSIDE TRIPHOSPHATE TRIPHOSPHOHYDROLASE"/>
    <property type="match status" value="1"/>
</dbReference>
<comment type="caution">
    <text evidence="3">The sequence shown here is derived from an EMBL/GenBank/DDBJ whole genome shotgun (WGS) entry which is preliminary data.</text>
</comment>
<sequence>MPEDKAFIKAFWEKAMCPIRMKDIANSRDPLPNAYTGTRTAFESDHDRILFSTPFRRLIDKTQVFPLEKKYDTIRRRLTHSYEVSSLARSFGNDLVFNSPELFPNSISPQRNIPVVLATIGLVHDMGNPPFGHEGESAIQYWFRCRVEDNPNFFEGFSERQQQDFLKFEGNAQTVRIVTHLQVLNDLYGLNLTLGSLSALLKYVVPSDKVNKKEDLAKGKFGYFSSEREVVAEMESYTGLVEQRNPLTYIMEACDDIAYSVLDIEDAVKKGVISYADIISYLKSENEKEADHYISEVIDRTSADYGNYSGIDDLSYHELNDIAMVKFRVYAINTLMQSARQSFADNYSSILRGEFKQDLLKVCGANRLSKVLKTFCYRHIYRNRDVLGLELQGFNTITGLLDIFWDAINDCEDKGDLASPFSKYVFERISENYRRVFHHTVSQKKLPEAYCRMQLMTDMLAGMTDTYAVTTYEDLHQRRK</sequence>
<dbReference type="STRING" id="313628.LNTAR_14372"/>
<dbReference type="PROSITE" id="PS51831">
    <property type="entry name" value="HD"/>
    <property type="match status" value="1"/>
</dbReference>
<dbReference type="PANTHER" id="PTHR11373:SF32">
    <property type="entry name" value="DEOXYGUANOSINETRIPHOSPHATE TRIPHOSPHOHYDROLASE"/>
    <property type="match status" value="1"/>
</dbReference>
<dbReference type="InterPro" id="IPR023293">
    <property type="entry name" value="dGTP_triP_hydro_central_sf"/>
</dbReference>
<evidence type="ECO:0000259" key="2">
    <source>
        <dbReference type="PROSITE" id="PS51831"/>
    </source>
</evidence>
<dbReference type="Gene3D" id="1.10.3210.10">
    <property type="entry name" value="Hypothetical protein af1432"/>
    <property type="match status" value="1"/>
</dbReference>
<accession>A6DHC6</accession>
<dbReference type="GO" id="GO:0008832">
    <property type="term" value="F:dGTPase activity"/>
    <property type="evidence" value="ECO:0007669"/>
    <property type="project" value="TreeGrafter"/>
</dbReference>
<dbReference type="NCBIfam" id="TIGR01353">
    <property type="entry name" value="dGTP_triPase"/>
    <property type="match status" value="1"/>
</dbReference>
<protein>
    <submittedName>
        <fullName evidence="3">Deoxyguanosinetriphosphate triphosphohydrolase-like protein</fullName>
    </submittedName>
</protein>
<dbReference type="GO" id="GO:0006203">
    <property type="term" value="P:dGTP catabolic process"/>
    <property type="evidence" value="ECO:0007669"/>
    <property type="project" value="TreeGrafter"/>
</dbReference>
<name>A6DHC6_9BACT</name>
<reference evidence="3 4" key="1">
    <citation type="journal article" date="2010" name="J. Bacteriol.">
        <title>Genome sequence of Lentisphaera araneosa HTCC2155T, the type species of the order Lentisphaerales in the phylum Lentisphaerae.</title>
        <authorList>
            <person name="Thrash J.C."/>
            <person name="Cho J.C."/>
            <person name="Vergin K.L."/>
            <person name="Morris R.M."/>
            <person name="Giovannoni S.J."/>
        </authorList>
    </citation>
    <scope>NUCLEOTIDE SEQUENCE [LARGE SCALE GENOMIC DNA]</scope>
    <source>
        <strain evidence="3 4">HTCC2155</strain>
    </source>
</reference>
<dbReference type="eggNOG" id="COG0232">
    <property type="taxonomic scope" value="Bacteria"/>
</dbReference>
<gene>
    <name evidence="3" type="ORF">LNTAR_14372</name>
</gene>
<dbReference type="Gene3D" id="1.10.3550.10">
    <property type="entry name" value="eoxyguanosinetriphosphate triphosphohydrolase domain-like"/>
    <property type="match status" value="1"/>
</dbReference>
<dbReference type="InterPro" id="IPR027432">
    <property type="entry name" value="dGTP_triphosphohydrolase_C"/>
</dbReference>
<dbReference type="AlphaFoldDB" id="A6DHC6"/>
<dbReference type="Pfam" id="PF13286">
    <property type="entry name" value="HD_assoc"/>
    <property type="match status" value="1"/>
</dbReference>
<dbReference type="SMART" id="SM00471">
    <property type="entry name" value="HDc"/>
    <property type="match status" value="1"/>
</dbReference>
<dbReference type="InterPro" id="IPR006261">
    <property type="entry name" value="dGTPase"/>
</dbReference>
<evidence type="ECO:0000313" key="4">
    <source>
        <dbReference type="Proteomes" id="UP000004947"/>
    </source>
</evidence>
<evidence type="ECO:0000256" key="1">
    <source>
        <dbReference type="ARBA" id="ARBA00022801"/>
    </source>
</evidence>
<dbReference type="RefSeq" id="WP_007277311.1">
    <property type="nucleotide sequence ID" value="NZ_ABCK01000003.1"/>
</dbReference>
<dbReference type="Proteomes" id="UP000004947">
    <property type="component" value="Unassembled WGS sequence"/>
</dbReference>
<dbReference type="InterPro" id="IPR003607">
    <property type="entry name" value="HD/PDEase_dom"/>
</dbReference>
<proteinExistence type="predicted"/>
<organism evidence="3 4">
    <name type="scientific">Lentisphaera araneosa HTCC2155</name>
    <dbReference type="NCBI Taxonomy" id="313628"/>
    <lineage>
        <taxon>Bacteria</taxon>
        <taxon>Pseudomonadati</taxon>
        <taxon>Lentisphaerota</taxon>
        <taxon>Lentisphaeria</taxon>
        <taxon>Lentisphaerales</taxon>
        <taxon>Lentisphaeraceae</taxon>
        <taxon>Lentisphaera</taxon>
    </lineage>
</organism>
<evidence type="ECO:0000313" key="3">
    <source>
        <dbReference type="EMBL" id="EDM29009.1"/>
    </source>
</evidence>
<dbReference type="InterPro" id="IPR026875">
    <property type="entry name" value="PHydrolase_assoc_dom"/>
</dbReference>